<proteinExistence type="predicted"/>
<evidence type="ECO:0000313" key="1">
    <source>
        <dbReference type="EMBL" id="CDW48423.1"/>
    </source>
</evidence>
<reference evidence="1" key="1">
    <citation type="submission" date="2014-05" db="EMBL/GenBank/DDBJ databases">
        <authorList>
            <person name="Chronopoulou M."/>
        </authorList>
    </citation>
    <scope>NUCLEOTIDE SEQUENCE</scope>
    <source>
        <tissue evidence="1">Whole organism</tissue>
    </source>
</reference>
<protein>
    <submittedName>
        <fullName evidence="1">Uncharacterized protein</fullName>
    </submittedName>
</protein>
<name>A0A0K2VD23_LEPSM</name>
<organism evidence="1">
    <name type="scientific">Lepeophtheirus salmonis</name>
    <name type="common">Salmon louse</name>
    <name type="synonym">Caligus salmonis</name>
    <dbReference type="NCBI Taxonomy" id="72036"/>
    <lineage>
        <taxon>Eukaryota</taxon>
        <taxon>Metazoa</taxon>
        <taxon>Ecdysozoa</taxon>
        <taxon>Arthropoda</taxon>
        <taxon>Crustacea</taxon>
        <taxon>Multicrustacea</taxon>
        <taxon>Hexanauplia</taxon>
        <taxon>Copepoda</taxon>
        <taxon>Siphonostomatoida</taxon>
        <taxon>Caligidae</taxon>
        <taxon>Lepeophtheirus</taxon>
    </lineage>
</organism>
<dbReference type="EMBL" id="HACA01031062">
    <property type="protein sequence ID" value="CDW48423.1"/>
    <property type="molecule type" value="Transcribed_RNA"/>
</dbReference>
<sequence>MKLSKVYWVY</sequence>
<accession>A0A0K2VD23</accession>